<keyword evidence="3" id="KW-0238">DNA-binding</keyword>
<gene>
    <name evidence="7" type="ORF">HGA05_20125</name>
</gene>
<dbReference type="SUPFAM" id="SSF53850">
    <property type="entry name" value="Periplasmic binding protein-like II"/>
    <property type="match status" value="1"/>
</dbReference>
<dbReference type="InterPro" id="IPR000847">
    <property type="entry name" value="LysR_HTH_N"/>
</dbReference>
<evidence type="ECO:0000256" key="1">
    <source>
        <dbReference type="ARBA" id="ARBA00009437"/>
    </source>
</evidence>
<proteinExistence type="inferred from homology"/>
<organism evidence="7 8">
    <name type="scientific">Gordonia polyisoprenivorans</name>
    <dbReference type="NCBI Taxonomy" id="84595"/>
    <lineage>
        <taxon>Bacteria</taxon>
        <taxon>Bacillati</taxon>
        <taxon>Actinomycetota</taxon>
        <taxon>Actinomycetes</taxon>
        <taxon>Mycobacteriales</taxon>
        <taxon>Gordoniaceae</taxon>
        <taxon>Gordonia</taxon>
    </lineage>
</organism>
<dbReference type="SUPFAM" id="SSF46785">
    <property type="entry name" value="Winged helix' DNA-binding domain"/>
    <property type="match status" value="1"/>
</dbReference>
<evidence type="ECO:0000256" key="3">
    <source>
        <dbReference type="ARBA" id="ARBA00023125"/>
    </source>
</evidence>
<evidence type="ECO:0000256" key="2">
    <source>
        <dbReference type="ARBA" id="ARBA00023015"/>
    </source>
</evidence>
<evidence type="ECO:0000313" key="8">
    <source>
        <dbReference type="Proteomes" id="UP000563898"/>
    </source>
</evidence>
<keyword evidence="4" id="KW-0010">Activator</keyword>
<keyword evidence="2" id="KW-0805">Transcription regulation</keyword>
<dbReference type="Proteomes" id="UP000563898">
    <property type="component" value="Unassembled WGS sequence"/>
</dbReference>
<dbReference type="PRINTS" id="PR00039">
    <property type="entry name" value="HTHLYSR"/>
</dbReference>
<dbReference type="PROSITE" id="PS50931">
    <property type="entry name" value="HTH_LYSR"/>
    <property type="match status" value="1"/>
</dbReference>
<dbReference type="GO" id="GO:0003677">
    <property type="term" value="F:DNA binding"/>
    <property type="evidence" value="ECO:0007669"/>
    <property type="project" value="UniProtKB-KW"/>
</dbReference>
<evidence type="ECO:0000259" key="6">
    <source>
        <dbReference type="PROSITE" id="PS50931"/>
    </source>
</evidence>
<reference evidence="7 8" key="1">
    <citation type="submission" date="2020-04" db="EMBL/GenBank/DDBJ databases">
        <title>MicrobeNet Type strains.</title>
        <authorList>
            <person name="Nicholson A.C."/>
        </authorList>
    </citation>
    <scope>NUCLEOTIDE SEQUENCE [LARGE SCALE GENOMIC DNA]</scope>
    <source>
        <strain evidence="7 8">ATCC BAA-14</strain>
    </source>
</reference>
<keyword evidence="5" id="KW-0804">Transcription</keyword>
<accession>A0A846WT22</accession>
<comment type="caution">
    <text evidence="7">The sequence shown here is derived from an EMBL/GenBank/DDBJ whole genome shotgun (WGS) entry which is preliminary data.</text>
</comment>
<dbReference type="Pfam" id="PF03466">
    <property type="entry name" value="LysR_substrate"/>
    <property type="match status" value="1"/>
</dbReference>
<dbReference type="InterPro" id="IPR036390">
    <property type="entry name" value="WH_DNA-bd_sf"/>
</dbReference>
<evidence type="ECO:0000256" key="4">
    <source>
        <dbReference type="ARBA" id="ARBA00023159"/>
    </source>
</evidence>
<dbReference type="PANTHER" id="PTHR30346:SF28">
    <property type="entry name" value="HTH-TYPE TRANSCRIPTIONAL REGULATOR CYNR"/>
    <property type="match status" value="1"/>
</dbReference>
<dbReference type="PANTHER" id="PTHR30346">
    <property type="entry name" value="TRANSCRIPTIONAL DUAL REGULATOR HCAR-RELATED"/>
    <property type="match status" value="1"/>
</dbReference>
<dbReference type="GO" id="GO:0032993">
    <property type="term" value="C:protein-DNA complex"/>
    <property type="evidence" value="ECO:0007669"/>
    <property type="project" value="TreeGrafter"/>
</dbReference>
<dbReference type="AlphaFoldDB" id="A0A846WT22"/>
<protein>
    <submittedName>
        <fullName evidence="7">LysR family transcriptional regulator</fullName>
    </submittedName>
</protein>
<comment type="similarity">
    <text evidence="1">Belongs to the LysR transcriptional regulatory family.</text>
</comment>
<name>A0A846WT22_9ACTN</name>
<sequence>MDELVEALAPCLRALDELEAQAGHMTRAATSLGIPQSSMSRRIHALERELGMDLVVREGRTVAMTPRARELATRMRPILGELAGVLADTVSAADADRGTVRFGYPLTLGSGTMPEILSAFRRRHPGVHLHLKQAHGQALVDDLQSGELDLAVVIPPPEKLPHRLIGRQSIVIVVPDDHRLAHHRRLRISALSGETFIANPPSYHLRRMTEEICRTAGFEPQVAIEITEFSSIVELVSRGLGISLLPRGMAGAGMVEIAPIGGIERYVALVVGAAGETAVTTTLHDFLREALRSTPL</sequence>
<dbReference type="GO" id="GO:0003700">
    <property type="term" value="F:DNA-binding transcription factor activity"/>
    <property type="evidence" value="ECO:0007669"/>
    <property type="project" value="InterPro"/>
</dbReference>
<dbReference type="InterPro" id="IPR036388">
    <property type="entry name" value="WH-like_DNA-bd_sf"/>
</dbReference>
<dbReference type="Pfam" id="PF00126">
    <property type="entry name" value="HTH_1"/>
    <property type="match status" value="1"/>
</dbReference>
<feature type="domain" description="HTH lysR-type" evidence="6">
    <location>
        <begin position="12"/>
        <end position="65"/>
    </location>
</feature>
<dbReference type="Gene3D" id="3.40.190.290">
    <property type="match status" value="1"/>
</dbReference>
<dbReference type="InterPro" id="IPR005119">
    <property type="entry name" value="LysR_subst-bd"/>
</dbReference>
<dbReference type="Gene3D" id="1.10.10.10">
    <property type="entry name" value="Winged helix-like DNA-binding domain superfamily/Winged helix DNA-binding domain"/>
    <property type="match status" value="1"/>
</dbReference>
<dbReference type="RefSeq" id="WP_006370867.1">
    <property type="nucleotide sequence ID" value="NZ_JAAXPC010000013.1"/>
</dbReference>
<evidence type="ECO:0000313" key="7">
    <source>
        <dbReference type="EMBL" id="NKY03880.1"/>
    </source>
</evidence>
<dbReference type="EMBL" id="JAAXPC010000013">
    <property type="protein sequence ID" value="NKY03880.1"/>
    <property type="molecule type" value="Genomic_DNA"/>
</dbReference>
<evidence type="ECO:0000256" key="5">
    <source>
        <dbReference type="ARBA" id="ARBA00023163"/>
    </source>
</evidence>